<feature type="transmembrane region" description="Helical" evidence="2">
    <location>
        <begin position="7"/>
        <end position="27"/>
    </location>
</feature>
<evidence type="ECO:0000256" key="1">
    <source>
        <dbReference type="SAM" id="MobiDB-lite"/>
    </source>
</evidence>
<comment type="caution">
    <text evidence="3">The sequence shown here is derived from an EMBL/GenBank/DDBJ whole genome shotgun (WGS) entry which is preliminary data.</text>
</comment>
<sequence>MAFVRALRIVSVASFVPGFALLIPAGVDSRRVLPAIGLLPLFFSSAFSIFLLCTGSNEDTSPVRSHARDDDGGESQLRPSADEQESSFEKKHPIVVFFGDVTFASSLMTVLVYSWISMNWWRWMGPSTTILATYATIPLLMNFFIHAWLALRSFVIGTGLSSLFNRVRYRGIPADCPGCGSEIRPATPPTPPWFRSVTVPTLSYRQVSFSVPPVKVPAILGSTKDWKTPAWMKGGAGPESESLIANQEGAEASDAAYRDDYDEDAVTVRPSIDAPAAQQTSGSTVEEVVVTKKDKGKGTDEPSW</sequence>
<evidence type="ECO:0000313" key="3">
    <source>
        <dbReference type="EMBL" id="KAK4446825.1"/>
    </source>
</evidence>
<proteinExistence type="predicted"/>
<name>A0AAV9GHF3_9PEZI</name>
<feature type="transmembrane region" description="Helical" evidence="2">
    <location>
        <begin position="33"/>
        <end position="54"/>
    </location>
</feature>
<keyword evidence="2" id="KW-0472">Membrane</keyword>
<dbReference type="AlphaFoldDB" id="A0AAV9GHF3"/>
<evidence type="ECO:0000313" key="4">
    <source>
        <dbReference type="Proteomes" id="UP001321760"/>
    </source>
</evidence>
<accession>A0AAV9GHF3</accession>
<evidence type="ECO:0000256" key="2">
    <source>
        <dbReference type="SAM" id="Phobius"/>
    </source>
</evidence>
<gene>
    <name evidence="3" type="ORF">QBC34DRAFT_304253</name>
</gene>
<reference evidence="3" key="1">
    <citation type="journal article" date="2023" name="Mol. Phylogenet. Evol.">
        <title>Genome-scale phylogeny and comparative genomics of the fungal order Sordariales.</title>
        <authorList>
            <person name="Hensen N."/>
            <person name="Bonometti L."/>
            <person name="Westerberg I."/>
            <person name="Brannstrom I.O."/>
            <person name="Guillou S."/>
            <person name="Cros-Aarteil S."/>
            <person name="Calhoun S."/>
            <person name="Haridas S."/>
            <person name="Kuo A."/>
            <person name="Mondo S."/>
            <person name="Pangilinan J."/>
            <person name="Riley R."/>
            <person name="LaButti K."/>
            <person name="Andreopoulos B."/>
            <person name="Lipzen A."/>
            <person name="Chen C."/>
            <person name="Yan M."/>
            <person name="Daum C."/>
            <person name="Ng V."/>
            <person name="Clum A."/>
            <person name="Steindorff A."/>
            <person name="Ohm R.A."/>
            <person name="Martin F."/>
            <person name="Silar P."/>
            <person name="Natvig D.O."/>
            <person name="Lalanne C."/>
            <person name="Gautier V."/>
            <person name="Ament-Velasquez S.L."/>
            <person name="Kruys A."/>
            <person name="Hutchinson M.I."/>
            <person name="Powell A.J."/>
            <person name="Barry K."/>
            <person name="Miller A.N."/>
            <person name="Grigoriev I.V."/>
            <person name="Debuchy R."/>
            <person name="Gladieux P."/>
            <person name="Hiltunen Thoren M."/>
            <person name="Johannesson H."/>
        </authorList>
    </citation>
    <scope>NUCLEOTIDE SEQUENCE</scope>
    <source>
        <strain evidence="3">PSN243</strain>
    </source>
</reference>
<feature type="transmembrane region" description="Helical" evidence="2">
    <location>
        <begin position="94"/>
        <end position="116"/>
    </location>
</feature>
<keyword evidence="2" id="KW-1133">Transmembrane helix</keyword>
<feature type="compositionally biased region" description="Basic and acidic residues" evidence="1">
    <location>
        <begin position="289"/>
        <end position="304"/>
    </location>
</feature>
<protein>
    <recommendedName>
        <fullName evidence="5">Transmembrane protein</fullName>
    </recommendedName>
</protein>
<reference evidence="3" key="2">
    <citation type="submission" date="2023-05" db="EMBL/GenBank/DDBJ databases">
        <authorList>
            <consortium name="Lawrence Berkeley National Laboratory"/>
            <person name="Steindorff A."/>
            <person name="Hensen N."/>
            <person name="Bonometti L."/>
            <person name="Westerberg I."/>
            <person name="Brannstrom I.O."/>
            <person name="Guillou S."/>
            <person name="Cros-Aarteil S."/>
            <person name="Calhoun S."/>
            <person name="Haridas S."/>
            <person name="Kuo A."/>
            <person name="Mondo S."/>
            <person name="Pangilinan J."/>
            <person name="Riley R."/>
            <person name="Labutti K."/>
            <person name="Andreopoulos B."/>
            <person name="Lipzen A."/>
            <person name="Chen C."/>
            <person name="Yanf M."/>
            <person name="Daum C."/>
            <person name="Ng V."/>
            <person name="Clum A."/>
            <person name="Ohm R."/>
            <person name="Martin F."/>
            <person name="Silar P."/>
            <person name="Natvig D."/>
            <person name="Lalanne C."/>
            <person name="Gautier V."/>
            <person name="Ament-Velasquez S.L."/>
            <person name="Kruys A."/>
            <person name="Hutchinson M.I."/>
            <person name="Powell A.J."/>
            <person name="Barry K."/>
            <person name="Miller A.N."/>
            <person name="Grigoriev I.V."/>
            <person name="Debuchy R."/>
            <person name="Gladieux P."/>
            <person name="Thoren M.H."/>
            <person name="Johannesson H."/>
        </authorList>
    </citation>
    <scope>NUCLEOTIDE SEQUENCE</scope>
    <source>
        <strain evidence="3">PSN243</strain>
    </source>
</reference>
<evidence type="ECO:0008006" key="5">
    <source>
        <dbReference type="Google" id="ProtNLM"/>
    </source>
</evidence>
<feature type="region of interest" description="Disordered" evidence="1">
    <location>
        <begin position="59"/>
        <end position="86"/>
    </location>
</feature>
<organism evidence="3 4">
    <name type="scientific">Podospora aff. communis PSN243</name>
    <dbReference type="NCBI Taxonomy" id="3040156"/>
    <lineage>
        <taxon>Eukaryota</taxon>
        <taxon>Fungi</taxon>
        <taxon>Dikarya</taxon>
        <taxon>Ascomycota</taxon>
        <taxon>Pezizomycotina</taxon>
        <taxon>Sordariomycetes</taxon>
        <taxon>Sordariomycetidae</taxon>
        <taxon>Sordariales</taxon>
        <taxon>Podosporaceae</taxon>
        <taxon>Podospora</taxon>
    </lineage>
</organism>
<keyword evidence="4" id="KW-1185">Reference proteome</keyword>
<keyword evidence="2" id="KW-0812">Transmembrane</keyword>
<dbReference type="EMBL" id="MU865954">
    <property type="protein sequence ID" value="KAK4446825.1"/>
    <property type="molecule type" value="Genomic_DNA"/>
</dbReference>
<feature type="region of interest" description="Disordered" evidence="1">
    <location>
        <begin position="273"/>
        <end position="304"/>
    </location>
</feature>
<dbReference type="Proteomes" id="UP001321760">
    <property type="component" value="Unassembled WGS sequence"/>
</dbReference>
<feature type="transmembrane region" description="Helical" evidence="2">
    <location>
        <begin position="128"/>
        <end position="151"/>
    </location>
</feature>